<dbReference type="PANTHER" id="PTHR38764">
    <property type="entry name" value="ACYL CARRIER PROTEIN PHOSPHODIESTERASE"/>
    <property type="match status" value="1"/>
</dbReference>
<dbReference type="STRING" id="428992.SAMN05216272_11561"/>
<evidence type="ECO:0000256" key="4">
    <source>
        <dbReference type="ARBA" id="ARBA00023160"/>
    </source>
</evidence>
<keyword evidence="3" id="KW-0443">Lipid metabolism</keyword>
<dbReference type="RefSeq" id="WP_090267907.1">
    <property type="nucleotide sequence ID" value="NZ_FNDS01000015.1"/>
</dbReference>
<keyword evidence="4" id="KW-0276">Fatty acid metabolism</keyword>
<reference evidence="6" key="1">
    <citation type="submission" date="2016-10" db="EMBL/GenBank/DDBJ databases">
        <authorList>
            <person name="Varghese N."/>
            <person name="Submissions S."/>
        </authorList>
    </citation>
    <scope>NUCLEOTIDE SEQUENCE [LARGE SCALE GENOMIC DNA]</scope>
    <source>
        <strain evidence="6">CCM 7469</strain>
    </source>
</reference>
<evidence type="ECO:0000313" key="5">
    <source>
        <dbReference type="EMBL" id="SDI67580.1"/>
    </source>
</evidence>
<dbReference type="Pfam" id="PF04336">
    <property type="entry name" value="ACP_PD"/>
    <property type="match status" value="1"/>
</dbReference>
<dbReference type="AlphaFoldDB" id="A0A1G8MJT4"/>
<dbReference type="PANTHER" id="PTHR38764:SF1">
    <property type="entry name" value="ACYL CARRIER PROTEIN PHOSPHODIESTERASE"/>
    <property type="match status" value="1"/>
</dbReference>
<proteinExistence type="predicted"/>
<dbReference type="GO" id="GO:0006633">
    <property type="term" value="P:fatty acid biosynthetic process"/>
    <property type="evidence" value="ECO:0007669"/>
    <property type="project" value="UniProtKB-KW"/>
</dbReference>
<evidence type="ECO:0000256" key="1">
    <source>
        <dbReference type="ARBA" id="ARBA00022516"/>
    </source>
</evidence>
<dbReference type="GO" id="GO:0008770">
    <property type="term" value="F:[acyl-carrier-protein] phosphodiesterase activity"/>
    <property type="evidence" value="ECO:0007669"/>
    <property type="project" value="InterPro"/>
</dbReference>
<dbReference type="InterPro" id="IPR007431">
    <property type="entry name" value="ACP_PD"/>
</dbReference>
<gene>
    <name evidence="5" type="ORF">SAMN05216272_11561</name>
</gene>
<dbReference type="PIRSF" id="PIRSF011489">
    <property type="entry name" value="DUF479"/>
    <property type="match status" value="1"/>
</dbReference>
<keyword evidence="1" id="KW-0444">Lipid biosynthesis</keyword>
<dbReference type="Proteomes" id="UP000199636">
    <property type="component" value="Unassembled WGS sequence"/>
</dbReference>
<dbReference type="OrthoDB" id="8442777at2"/>
<evidence type="ECO:0000313" key="6">
    <source>
        <dbReference type="Proteomes" id="UP000199636"/>
    </source>
</evidence>
<sequence>MNYLAHLHLGGSRPAQLLGSLYGDFVKGPLDGRWPADIEAAIRLHRRIDAFTDTHPLIHAAKARFPSERRRLAGVLLDVFFDHCLARDWATFSNEPLSDFTRHVYGVLGTTPELPERLARIAPRMAAQDWLGSYREFEVLHDVLAGMSRRLSRPALLDGAWAELERLYVPLSDDFLRFYPELLAHVRTQREGLGDRP</sequence>
<accession>A0A1G8MJT4</accession>
<name>A0A1G8MJT4_9PSED</name>
<evidence type="ECO:0000256" key="2">
    <source>
        <dbReference type="ARBA" id="ARBA00022801"/>
    </source>
</evidence>
<keyword evidence="2" id="KW-0378">Hydrolase</keyword>
<keyword evidence="4" id="KW-0275">Fatty acid biosynthesis</keyword>
<keyword evidence="6" id="KW-1185">Reference proteome</keyword>
<organism evidence="5 6">
    <name type="scientific">Pseudomonas panipatensis</name>
    <dbReference type="NCBI Taxonomy" id="428992"/>
    <lineage>
        <taxon>Bacteria</taxon>
        <taxon>Pseudomonadati</taxon>
        <taxon>Pseudomonadota</taxon>
        <taxon>Gammaproteobacteria</taxon>
        <taxon>Pseudomonadales</taxon>
        <taxon>Pseudomonadaceae</taxon>
        <taxon>Pseudomonas</taxon>
    </lineage>
</organism>
<protein>
    <submittedName>
        <fullName evidence="5">Acyl carrier protein phosphodiesterase</fullName>
    </submittedName>
</protein>
<evidence type="ECO:0000256" key="3">
    <source>
        <dbReference type="ARBA" id="ARBA00023098"/>
    </source>
</evidence>
<dbReference type="EMBL" id="FNDS01000015">
    <property type="protein sequence ID" value="SDI67580.1"/>
    <property type="molecule type" value="Genomic_DNA"/>
</dbReference>